<sequence>MAHPWWLDGSAVVRRPAAAVRRSYAGPAASLVWPNRFWSGPAPPHGAKAPHRAFGDLDPGKRAVATCMRVRRDGIRTRHLRWSQPQGVPKRRNRLWEPLTVSRIPENSTV</sequence>
<proteinExistence type="predicted"/>
<gene>
    <name evidence="1" type="ORF">SCMC78_70910</name>
</gene>
<protein>
    <submittedName>
        <fullName evidence="1">Uncharacterized protein</fullName>
    </submittedName>
</protein>
<dbReference type="KEGG" id="stcm:SCMC78_70910"/>
<dbReference type="AlphaFoldDB" id="A0AB33KTV7"/>
<organism evidence="1">
    <name type="scientific">Streptomyces sp. CMC78</name>
    <dbReference type="NCBI Taxonomy" id="3231512"/>
    <lineage>
        <taxon>Bacteria</taxon>
        <taxon>Bacillati</taxon>
        <taxon>Actinomycetota</taxon>
        <taxon>Actinomycetes</taxon>
        <taxon>Kitasatosporales</taxon>
        <taxon>Streptomycetaceae</taxon>
        <taxon>Streptomyces</taxon>
    </lineage>
</organism>
<reference evidence="1" key="1">
    <citation type="submission" date="2024-07" db="EMBL/GenBank/DDBJ databases">
        <title>Complete genome sequences of cellulolytic bacteria, Kitasatospora sp. CMC57 and Streptomyces sp. CMC78, isolated from Japanese agricultural soil.</title>
        <authorList>
            <person name="Hashimoto T."/>
            <person name="Ito M."/>
            <person name="Iwamoto M."/>
            <person name="Fukahori D."/>
            <person name="Shoda T."/>
            <person name="Sakoda M."/>
            <person name="Morohoshi T."/>
            <person name="Mitsuboshi M."/>
            <person name="Nishizawa T."/>
        </authorList>
    </citation>
    <scope>NUCLEOTIDE SEQUENCE</scope>
    <source>
        <strain evidence="1">CMC78</strain>
    </source>
</reference>
<evidence type="ECO:0000313" key="1">
    <source>
        <dbReference type="EMBL" id="BFP57284.1"/>
    </source>
</evidence>
<dbReference type="EMBL" id="AP035884">
    <property type="protein sequence ID" value="BFP57284.1"/>
    <property type="molecule type" value="Genomic_DNA"/>
</dbReference>
<name>A0AB33KTV7_9ACTN</name>
<accession>A0AB33KTV7</accession>